<sequence length="72" mass="8395">MWPRVKAQKNATARNEQLPDHQMVQPKQRHREKAVNSECYHQGTGHVTAMPHSARRAPDPVDFHVRERDETT</sequence>
<protein>
    <submittedName>
        <fullName evidence="2">Uncharacterized protein</fullName>
    </submittedName>
</protein>
<evidence type="ECO:0000256" key="1">
    <source>
        <dbReference type="SAM" id="MobiDB-lite"/>
    </source>
</evidence>
<proteinExistence type="predicted"/>
<dbReference type="EMBL" id="JAINUG010000004">
    <property type="protein sequence ID" value="KAJ8417350.1"/>
    <property type="molecule type" value="Genomic_DNA"/>
</dbReference>
<accession>A0AAD7TAH9</accession>
<feature type="region of interest" description="Disordered" evidence="1">
    <location>
        <begin position="1"/>
        <end position="72"/>
    </location>
</feature>
<feature type="compositionally biased region" description="Basic and acidic residues" evidence="1">
    <location>
        <begin position="56"/>
        <end position="72"/>
    </location>
</feature>
<dbReference type="AlphaFoldDB" id="A0AAD7TAH9"/>
<evidence type="ECO:0000313" key="2">
    <source>
        <dbReference type="EMBL" id="KAJ8417350.1"/>
    </source>
</evidence>
<keyword evidence="3" id="KW-1185">Reference proteome</keyword>
<organism evidence="2 3">
    <name type="scientific">Aldrovandia affinis</name>
    <dbReference type="NCBI Taxonomy" id="143900"/>
    <lineage>
        <taxon>Eukaryota</taxon>
        <taxon>Metazoa</taxon>
        <taxon>Chordata</taxon>
        <taxon>Craniata</taxon>
        <taxon>Vertebrata</taxon>
        <taxon>Euteleostomi</taxon>
        <taxon>Actinopterygii</taxon>
        <taxon>Neopterygii</taxon>
        <taxon>Teleostei</taxon>
        <taxon>Notacanthiformes</taxon>
        <taxon>Halosauridae</taxon>
        <taxon>Aldrovandia</taxon>
    </lineage>
</organism>
<name>A0AAD7TAH9_9TELE</name>
<dbReference type="Proteomes" id="UP001221898">
    <property type="component" value="Unassembled WGS sequence"/>
</dbReference>
<evidence type="ECO:0000313" key="3">
    <source>
        <dbReference type="Proteomes" id="UP001221898"/>
    </source>
</evidence>
<reference evidence="2" key="1">
    <citation type="journal article" date="2023" name="Science">
        <title>Genome structures resolve the early diversification of teleost fishes.</title>
        <authorList>
            <person name="Parey E."/>
            <person name="Louis A."/>
            <person name="Montfort J."/>
            <person name="Bouchez O."/>
            <person name="Roques C."/>
            <person name="Iampietro C."/>
            <person name="Lluch J."/>
            <person name="Castinel A."/>
            <person name="Donnadieu C."/>
            <person name="Desvignes T."/>
            <person name="Floi Bucao C."/>
            <person name="Jouanno E."/>
            <person name="Wen M."/>
            <person name="Mejri S."/>
            <person name="Dirks R."/>
            <person name="Jansen H."/>
            <person name="Henkel C."/>
            <person name="Chen W.J."/>
            <person name="Zahm M."/>
            <person name="Cabau C."/>
            <person name="Klopp C."/>
            <person name="Thompson A.W."/>
            <person name="Robinson-Rechavi M."/>
            <person name="Braasch I."/>
            <person name="Lecointre G."/>
            <person name="Bobe J."/>
            <person name="Postlethwait J.H."/>
            <person name="Berthelot C."/>
            <person name="Roest Crollius H."/>
            <person name="Guiguen Y."/>
        </authorList>
    </citation>
    <scope>NUCLEOTIDE SEQUENCE</scope>
    <source>
        <strain evidence="2">NC1722</strain>
    </source>
</reference>
<gene>
    <name evidence="2" type="ORF">AAFF_G00285770</name>
</gene>
<comment type="caution">
    <text evidence="2">The sequence shown here is derived from an EMBL/GenBank/DDBJ whole genome shotgun (WGS) entry which is preliminary data.</text>
</comment>